<evidence type="ECO:0000256" key="6">
    <source>
        <dbReference type="SAM" id="MobiDB-lite"/>
    </source>
</evidence>
<feature type="domain" description="Zn(2)-C6 fungal-type" evidence="7">
    <location>
        <begin position="27"/>
        <end position="57"/>
    </location>
</feature>
<dbReference type="SUPFAM" id="SSF57701">
    <property type="entry name" value="Zn2/Cys6 DNA-binding domain"/>
    <property type="match status" value="1"/>
</dbReference>
<dbReference type="CDD" id="cd12148">
    <property type="entry name" value="fungal_TF_MHR"/>
    <property type="match status" value="1"/>
</dbReference>
<name>W9ZL94_9EURO</name>
<dbReference type="HOGENOM" id="CLU_619627_0_0_1"/>
<dbReference type="GO" id="GO:0006351">
    <property type="term" value="P:DNA-templated transcription"/>
    <property type="evidence" value="ECO:0007669"/>
    <property type="project" value="InterPro"/>
</dbReference>
<feature type="compositionally biased region" description="Polar residues" evidence="6">
    <location>
        <begin position="82"/>
        <end position="93"/>
    </location>
</feature>
<dbReference type="AlphaFoldDB" id="W9ZL94"/>
<dbReference type="PROSITE" id="PS00463">
    <property type="entry name" value="ZN2_CY6_FUNGAL_1"/>
    <property type="match status" value="1"/>
</dbReference>
<keyword evidence="4" id="KW-0804">Transcription</keyword>
<dbReference type="SMART" id="SM00066">
    <property type="entry name" value="GAL4"/>
    <property type="match status" value="1"/>
</dbReference>
<keyword evidence="2" id="KW-0805">Transcription regulation</keyword>
<protein>
    <recommendedName>
        <fullName evidence="7">Zn(2)-C6 fungal-type domain-containing protein</fullName>
    </recommendedName>
</protein>
<dbReference type="Pfam" id="PF00172">
    <property type="entry name" value="Zn_clus"/>
    <property type="match status" value="1"/>
</dbReference>
<evidence type="ECO:0000256" key="5">
    <source>
        <dbReference type="ARBA" id="ARBA00023242"/>
    </source>
</evidence>
<dbReference type="PANTHER" id="PTHR47431">
    <property type="entry name" value="ZN(II)2CYS6 TRANSCRIPTION FACTOR (EUROFUNG)-RELATED"/>
    <property type="match status" value="1"/>
</dbReference>
<dbReference type="GeneID" id="19155317"/>
<proteinExistence type="predicted"/>
<keyword evidence="1" id="KW-0479">Metal-binding</keyword>
<evidence type="ECO:0000313" key="9">
    <source>
        <dbReference type="Proteomes" id="UP000019484"/>
    </source>
</evidence>
<dbReference type="InterPro" id="IPR007219">
    <property type="entry name" value="XnlR_reg_dom"/>
</dbReference>
<dbReference type="InterPro" id="IPR036864">
    <property type="entry name" value="Zn2-C6_fun-type_DNA-bd_sf"/>
</dbReference>
<dbReference type="eggNOG" id="ENOG502RF8N">
    <property type="taxonomic scope" value="Eukaryota"/>
</dbReference>
<dbReference type="GO" id="GO:0000981">
    <property type="term" value="F:DNA-binding transcription factor activity, RNA polymerase II-specific"/>
    <property type="evidence" value="ECO:0007669"/>
    <property type="project" value="InterPro"/>
</dbReference>
<evidence type="ECO:0000256" key="1">
    <source>
        <dbReference type="ARBA" id="ARBA00022723"/>
    </source>
</evidence>
<comment type="caution">
    <text evidence="8">The sequence shown here is derived from an EMBL/GenBank/DDBJ whole genome shotgun (WGS) entry which is preliminary data.</text>
</comment>
<gene>
    <name evidence="8" type="ORF">A1O1_00409</name>
</gene>
<reference evidence="8 9" key="1">
    <citation type="submission" date="2013-03" db="EMBL/GenBank/DDBJ databases">
        <title>The Genome Sequence of Capronia coronata CBS 617.96.</title>
        <authorList>
            <consortium name="The Broad Institute Genomics Platform"/>
            <person name="Cuomo C."/>
            <person name="de Hoog S."/>
            <person name="Gorbushina A."/>
            <person name="Walker B."/>
            <person name="Young S.K."/>
            <person name="Zeng Q."/>
            <person name="Gargeya S."/>
            <person name="Fitzgerald M."/>
            <person name="Haas B."/>
            <person name="Abouelleil A."/>
            <person name="Allen A.W."/>
            <person name="Alvarado L."/>
            <person name="Arachchi H.M."/>
            <person name="Berlin A.M."/>
            <person name="Chapman S.B."/>
            <person name="Gainer-Dewar J."/>
            <person name="Goldberg J."/>
            <person name="Griggs A."/>
            <person name="Gujja S."/>
            <person name="Hansen M."/>
            <person name="Howarth C."/>
            <person name="Imamovic A."/>
            <person name="Ireland A."/>
            <person name="Larimer J."/>
            <person name="McCowan C."/>
            <person name="Murphy C."/>
            <person name="Pearson M."/>
            <person name="Poon T.W."/>
            <person name="Priest M."/>
            <person name="Roberts A."/>
            <person name="Saif S."/>
            <person name="Shea T."/>
            <person name="Sisk P."/>
            <person name="Sykes S."/>
            <person name="Wortman J."/>
            <person name="Nusbaum C."/>
            <person name="Birren B."/>
        </authorList>
    </citation>
    <scope>NUCLEOTIDE SEQUENCE [LARGE SCALE GENOMIC DNA]</scope>
    <source>
        <strain evidence="8 9">CBS 617.96</strain>
    </source>
</reference>
<keyword evidence="3" id="KW-0238">DNA-binding</keyword>
<evidence type="ECO:0000259" key="7">
    <source>
        <dbReference type="PROSITE" id="PS50048"/>
    </source>
</evidence>
<keyword evidence="5" id="KW-0539">Nucleus</keyword>
<dbReference type="STRING" id="1182541.W9ZL94"/>
<dbReference type="CDD" id="cd00067">
    <property type="entry name" value="GAL4"/>
    <property type="match status" value="1"/>
</dbReference>
<feature type="compositionally biased region" description="Basic and acidic residues" evidence="6">
    <location>
        <begin position="67"/>
        <end position="81"/>
    </location>
</feature>
<dbReference type="OrthoDB" id="2399539at2759"/>
<dbReference type="GO" id="GO:0008270">
    <property type="term" value="F:zinc ion binding"/>
    <property type="evidence" value="ECO:0007669"/>
    <property type="project" value="InterPro"/>
</dbReference>
<keyword evidence="9" id="KW-1185">Reference proteome</keyword>
<dbReference type="Gene3D" id="4.10.240.10">
    <property type="entry name" value="Zn(2)-C6 fungal-type DNA-binding domain"/>
    <property type="match status" value="1"/>
</dbReference>
<dbReference type="EMBL" id="AMWN01000001">
    <property type="protein sequence ID" value="EXJ95289.1"/>
    <property type="molecule type" value="Genomic_DNA"/>
</dbReference>
<feature type="region of interest" description="Disordered" evidence="6">
    <location>
        <begin position="67"/>
        <end position="105"/>
    </location>
</feature>
<sequence>MSCSEKSGPESTATSLKPRTQHPSLLACIPCRRSHLKCDGQTPLCSRCAGRKGNCFWVESRRGYREYRKQPGAHDDKRRQQSDASEVFQESQPAPTPPKIDGFRGWQEVDPNQAVAQAASFQELLAADPGFTSEATEYQNTVLEMAQNSSSPSNQSSPTMPIPRDTSLALEAETEAESTNLNDLFYKHFYHAHPFVVPRKMFLESPLSIPYPVHYLPQANRATLGKAAQVIFSDDVPDDGHKVQGLLLYAFVCYSRFDQEGGVAALDKAIEIAVRLGMNRASFAIRNGESNPTLQESWRRTWWTLLVIESMVSVVGGQAQRFKTYSIPTDVPLPGPDEDYNELGSFGHIWPRAMVTRNQVAKFAREVLTQPNVGGDPTSTSSSAMVQQFDSHPVAQLEYQFPSSSDGWMEQLLQPDSNDDEQLDCTLSLGPLSMTPAQAQGV</sequence>
<accession>W9ZL94</accession>
<dbReference type="InterPro" id="IPR001138">
    <property type="entry name" value="Zn2Cys6_DnaBD"/>
</dbReference>
<evidence type="ECO:0000313" key="8">
    <source>
        <dbReference type="EMBL" id="EXJ95289.1"/>
    </source>
</evidence>
<dbReference type="PROSITE" id="PS50048">
    <property type="entry name" value="ZN2_CY6_FUNGAL_2"/>
    <property type="match status" value="1"/>
</dbReference>
<evidence type="ECO:0000256" key="4">
    <source>
        <dbReference type="ARBA" id="ARBA00023163"/>
    </source>
</evidence>
<dbReference type="RefSeq" id="XP_007719518.1">
    <property type="nucleotide sequence ID" value="XM_007721328.1"/>
</dbReference>
<dbReference type="GO" id="GO:0003677">
    <property type="term" value="F:DNA binding"/>
    <property type="evidence" value="ECO:0007669"/>
    <property type="project" value="UniProtKB-KW"/>
</dbReference>
<evidence type="ECO:0000256" key="2">
    <source>
        <dbReference type="ARBA" id="ARBA00023015"/>
    </source>
</evidence>
<dbReference type="Pfam" id="PF04082">
    <property type="entry name" value="Fungal_trans"/>
    <property type="match status" value="1"/>
</dbReference>
<dbReference type="PANTHER" id="PTHR47431:SF1">
    <property type="entry name" value="ZN(II)2CYS6 TRANSCRIPTION FACTOR (EUROFUNG)"/>
    <property type="match status" value="1"/>
</dbReference>
<evidence type="ECO:0000256" key="3">
    <source>
        <dbReference type="ARBA" id="ARBA00023125"/>
    </source>
</evidence>
<dbReference type="Proteomes" id="UP000019484">
    <property type="component" value="Unassembled WGS sequence"/>
</dbReference>
<organism evidence="8 9">
    <name type="scientific">Capronia coronata CBS 617.96</name>
    <dbReference type="NCBI Taxonomy" id="1182541"/>
    <lineage>
        <taxon>Eukaryota</taxon>
        <taxon>Fungi</taxon>
        <taxon>Dikarya</taxon>
        <taxon>Ascomycota</taxon>
        <taxon>Pezizomycotina</taxon>
        <taxon>Eurotiomycetes</taxon>
        <taxon>Chaetothyriomycetidae</taxon>
        <taxon>Chaetothyriales</taxon>
        <taxon>Herpotrichiellaceae</taxon>
        <taxon>Capronia</taxon>
    </lineage>
</organism>